<evidence type="ECO:0000256" key="8">
    <source>
        <dbReference type="ARBA" id="ARBA00023295"/>
    </source>
</evidence>
<evidence type="ECO:0000256" key="4">
    <source>
        <dbReference type="ARBA" id="ARBA00011245"/>
    </source>
</evidence>
<dbReference type="Gene3D" id="2.70.98.10">
    <property type="match status" value="1"/>
</dbReference>
<dbReference type="SUPFAM" id="SSF74650">
    <property type="entry name" value="Galactose mutarotase-like"/>
    <property type="match status" value="1"/>
</dbReference>
<feature type="domain" description="Glycoside hydrolase family 2 immunoglobulin-like beta-sandwich" evidence="10">
    <location>
        <begin position="175"/>
        <end position="285"/>
    </location>
</feature>
<dbReference type="Pfam" id="PF02836">
    <property type="entry name" value="Glyco_hydro_2_C"/>
    <property type="match status" value="1"/>
</dbReference>
<dbReference type="GO" id="GO:0004565">
    <property type="term" value="F:beta-galactosidase activity"/>
    <property type="evidence" value="ECO:0007669"/>
    <property type="project" value="UniProtKB-EC"/>
</dbReference>
<protein>
    <recommendedName>
        <fullName evidence="5">beta-galactosidase</fullName>
        <ecNumber evidence="5">3.2.1.23</ecNumber>
    </recommendedName>
    <alternativeName>
        <fullName evidence="9">Lactase</fullName>
    </alternativeName>
</protein>
<dbReference type="InterPro" id="IPR006102">
    <property type="entry name" value="Ig-like_GH2"/>
</dbReference>
<comment type="cofactor">
    <cofactor evidence="2">
        <name>Ca(2+)</name>
        <dbReference type="ChEBI" id="CHEBI:29108"/>
    </cofactor>
</comment>
<dbReference type="Gene3D" id="3.20.20.80">
    <property type="entry name" value="Glycosidases"/>
    <property type="match status" value="1"/>
</dbReference>
<dbReference type="AlphaFoldDB" id="A0A918MRV1"/>
<dbReference type="InterPro" id="IPR014718">
    <property type="entry name" value="GH-type_carb-bd"/>
</dbReference>
<evidence type="ECO:0000313" key="15">
    <source>
        <dbReference type="Proteomes" id="UP000634668"/>
    </source>
</evidence>
<comment type="catalytic activity">
    <reaction evidence="1">
        <text>Hydrolysis of terminal non-reducing beta-D-galactose residues in beta-D-galactosides.</text>
        <dbReference type="EC" id="3.2.1.23"/>
    </reaction>
</comment>
<evidence type="ECO:0000256" key="9">
    <source>
        <dbReference type="ARBA" id="ARBA00032230"/>
    </source>
</evidence>
<evidence type="ECO:0000259" key="13">
    <source>
        <dbReference type="Pfam" id="PF02929"/>
    </source>
</evidence>
<evidence type="ECO:0000256" key="6">
    <source>
        <dbReference type="ARBA" id="ARBA00022801"/>
    </source>
</evidence>
<dbReference type="InterPro" id="IPR011013">
    <property type="entry name" value="Gal_mutarotase_sf_dom"/>
</dbReference>
<dbReference type="InterPro" id="IPR008979">
    <property type="entry name" value="Galactose-bd-like_sf"/>
</dbReference>
<dbReference type="EC" id="3.2.1.23" evidence="5"/>
<comment type="subunit">
    <text evidence="4">Monomer.</text>
</comment>
<dbReference type="GO" id="GO:0030246">
    <property type="term" value="F:carbohydrate binding"/>
    <property type="evidence" value="ECO:0007669"/>
    <property type="project" value="InterPro"/>
</dbReference>
<dbReference type="GO" id="GO:0009341">
    <property type="term" value="C:beta-galactosidase complex"/>
    <property type="evidence" value="ECO:0007669"/>
    <property type="project" value="InterPro"/>
</dbReference>
<dbReference type="InterPro" id="IPR013783">
    <property type="entry name" value="Ig-like_fold"/>
</dbReference>
<evidence type="ECO:0000256" key="5">
    <source>
        <dbReference type="ARBA" id="ARBA00012756"/>
    </source>
</evidence>
<keyword evidence="8" id="KW-0326">Glycosidase</keyword>
<feature type="domain" description="Glycoside hydrolase family 2 catalytic" evidence="11">
    <location>
        <begin position="288"/>
        <end position="573"/>
    </location>
</feature>
<sequence length="954" mass="108085">MSQENTDNILRDAGIEVPRLSPMPEEVQGIKNPIISLNGTWEVTIDDKKTMPVEVPGELLMQGYELNSGETAVYQTNIVIPKEWINKRIFIRFDAVSSYAQVKVNGKPVVEHEGGFVPFEAEITNQIKPDENILQVAVQAHTISDILGCTSQYAAHTVAGILRKVRLFVLPESNIADMTVNTVFDKKFHNAKLNIETSVVALTSHASQIQVRYTLLDSNGKKQAYEISPVRMGNKGKKNLSSIVSIDVNKPNHWTPEGPYLYRLQTELVKNGKSLQKNIQNIGFRQIDINNGEVFVNGKPIKLHGVNRHAIHPLSGRSLTPELERLDAKLFKEANCNFIRTSHYPPSEEFLEAADELGLFVESEASLTWIEHHASPIWGLWDYKDPKFLPYMLMANIENIQANKKHPSVIIWSIANESRWSPLWDKVKQVVKQMDPSRPNAFHDQCWGGFNNAGSTADIANYHYPGINGPMATDTMSRPTLFGEYAHLSTYNRRELLTDPGVRDAYNQPLVSFYDSIYNHRNNLGGAIWSGIDDTFHLPDGRIVGYGPWGPIDGWRRPKPEYFGMKKAYSPIKIKSSSLNKGRLQFVIENRYDFTSLKDIKIIAEVNGKEYNLESKIPPRQQGVLTIPTKTKVKTLKLKFFDPLGFIAEEEFYNFNEEPALPTKKDRSLSYIENGNSYLIRQGEISYRIDKLTGTINSVDKNNTSILMKGPLFSIVPMNREDGGKNNIAGETYQRNIQPLQNFPWYVKYAANITINEAPDFISMNVDISFKEGKGNMKYNFYSDGRLEVLYNITEINKEVSPYQYGTVMVLPKSFDQLTWKREGDFSLYPDDHIGRNNGSAKLNAIQTSGVELWRKQPLSLWKDDANEMGSNDFRSTKRNILSASLSNNSGTKVTVLSNGKQASRTWLQEEYIHWLIADYSNNGSEPFYATPHNEGRISIKDDHLTGGVTLIFE</sequence>
<dbReference type="Pfam" id="PF00703">
    <property type="entry name" value="Glyco_hydro_2"/>
    <property type="match status" value="1"/>
</dbReference>
<dbReference type="InterPro" id="IPR004199">
    <property type="entry name" value="B-gal_small/dom_5"/>
</dbReference>
<dbReference type="PRINTS" id="PR00132">
    <property type="entry name" value="GLHYDRLASE2"/>
</dbReference>
<dbReference type="Pfam" id="PF02837">
    <property type="entry name" value="Glyco_hydro_2_N"/>
    <property type="match status" value="1"/>
</dbReference>
<dbReference type="SUPFAM" id="SSF51445">
    <property type="entry name" value="(Trans)glycosidases"/>
    <property type="match status" value="1"/>
</dbReference>
<dbReference type="InterPro" id="IPR036156">
    <property type="entry name" value="Beta-gal/glucu_dom_sf"/>
</dbReference>
<evidence type="ECO:0000256" key="3">
    <source>
        <dbReference type="ARBA" id="ARBA00007401"/>
    </source>
</evidence>
<evidence type="ECO:0000259" key="12">
    <source>
        <dbReference type="Pfam" id="PF02837"/>
    </source>
</evidence>
<dbReference type="Proteomes" id="UP000634668">
    <property type="component" value="Unassembled WGS sequence"/>
</dbReference>
<comment type="similarity">
    <text evidence="3">Belongs to the glycosyl hydrolase 2 family.</text>
</comment>
<evidence type="ECO:0000256" key="1">
    <source>
        <dbReference type="ARBA" id="ARBA00001412"/>
    </source>
</evidence>
<dbReference type="InterPro" id="IPR050347">
    <property type="entry name" value="Bact_Beta-galactosidase"/>
</dbReference>
<proteinExistence type="inferred from homology"/>
<comment type="caution">
    <text evidence="14">The sequence shown here is derived from an EMBL/GenBank/DDBJ whole genome shotgun (WGS) entry which is preliminary data.</text>
</comment>
<feature type="domain" description="Beta galactosidase small chain/" evidence="13">
    <location>
        <begin position="683"/>
        <end position="836"/>
    </location>
</feature>
<keyword evidence="6" id="KW-0378">Hydrolase</keyword>
<dbReference type="GO" id="GO:0005990">
    <property type="term" value="P:lactose catabolic process"/>
    <property type="evidence" value="ECO:0007669"/>
    <property type="project" value="TreeGrafter"/>
</dbReference>
<dbReference type="InterPro" id="IPR006103">
    <property type="entry name" value="Glyco_hydro_2_cat"/>
</dbReference>
<name>A0A918MRV1_9FLAO</name>
<dbReference type="EMBL" id="BMWP01000040">
    <property type="protein sequence ID" value="GGW49428.1"/>
    <property type="molecule type" value="Genomic_DNA"/>
</dbReference>
<dbReference type="InterPro" id="IPR017853">
    <property type="entry name" value="GH"/>
</dbReference>
<reference evidence="14" key="2">
    <citation type="submission" date="2020-09" db="EMBL/GenBank/DDBJ databases">
        <authorList>
            <person name="Sun Q."/>
            <person name="Kim S."/>
        </authorList>
    </citation>
    <scope>NUCLEOTIDE SEQUENCE</scope>
    <source>
        <strain evidence="14">KCTC 12113</strain>
    </source>
</reference>
<dbReference type="Gene3D" id="2.60.40.10">
    <property type="entry name" value="Immunoglobulins"/>
    <property type="match status" value="1"/>
</dbReference>
<dbReference type="PANTHER" id="PTHR46323:SF2">
    <property type="entry name" value="BETA-GALACTOSIDASE"/>
    <property type="match status" value="1"/>
</dbReference>
<accession>A0A918MRV1</accession>
<dbReference type="InterPro" id="IPR006104">
    <property type="entry name" value="Glyco_hydro_2_N"/>
</dbReference>
<keyword evidence="15" id="KW-1185">Reference proteome</keyword>
<dbReference type="PANTHER" id="PTHR46323">
    <property type="entry name" value="BETA-GALACTOSIDASE"/>
    <property type="match status" value="1"/>
</dbReference>
<dbReference type="SUPFAM" id="SSF49303">
    <property type="entry name" value="beta-Galactosidase/glucuronidase domain"/>
    <property type="match status" value="1"/>
</dbReference>
<organism evidence="14 15">
    <name type="scientific">Arenibacter certesii</name>
    <dbReference type="NCBI Taxonomy" id="228955"/>
    <lineage>
        <taxon>Bacteria</taxon>
        <taxon>Pseudomonadati</taxon>
        <taxon>Bacteroidota</taxon>
        <taxon>Flavobacteriia</taxon>
        <taxon>Flavobacteriales</taxon>
        <taxon>Flavobacteriaceae</taxon>
        <taxon>Arenibacter</taxon>
    </lineage>
</organism>
<evidence type="ECO:0000259" key="11">
    <source>
        <dbReference type="Pfam" id="PF02836"/>
    </source>
</evidence>
<dbReference type="Gene3D" id="2.60.120.260">
    <property type="entry name" value="Galactose-binding domain-like"/>
    <property type="match status" value="1"/>
</dbReference>
<keyword evidence="7" id="KW-0106">Calcium</keyword>
<gene>
    <name evidence="14" type="ORF">GCM10007383_36660</name>
</gene>
<reference evidence="14" key="1">
    <citation type="journal article" date="2014" name="Int. J. Syst. Evol. Microbiol.">
        <title>Complete genome sequence of Corynebacterium casei LMG S-19264T (=DSM 44701T), isolated from a smear-ripened cheese.</title>
        <authorList>
            <consortium name="US DOE Joint Genome Institute (JGI-PGF)"/>
            <person name="Walter F."/>
            <person name="Albersmeier A."/>
            <person name="Kalinowski J."/>
            <person name="Ruckert C."/>
        </authorList>
    </citation>
    <scope>NUCLEOTIDE SEQUENCE</scope>
    <source>
        <strain evidence="14">KCTC 12113</strain>
    </source>
</reference>
<dbReference type="SUPFAM" id="SSF49785">
    <property type="entry name" value="Galactose-binding domain-like"/>
    <property type="match status" value="1"/>
</dbReference>
<dbReference type="Pfam" id="PF02929">
    <property type="entry name" value="Bgal_small_N"/>
    <property type="match status" value="1"/>
</dbReference>
<dbReference type="InterPro" id="IPR006101">
    <property type="entry name" value="Glyco_hydro_2"/>
</dbReference>
<evidence type="ECO:0000256" key="7">
    <source>
        <dbReference type="ARBA" id="ARBA00022837"/>
    </source>
</evidence>
<feature type="domain" description="Glycosyl hydrolases family 2 sugar binding" evidence="12">
    <location>
        <begin position="67"/>
        <end position="171"/>
    </location>
</feature>
<evidence type="ECO:0000313" key="14">
    <source>
        <dbReference type="EMBL" id="GGW49428.1"/>
    </source>
</evidence>
<evidence type="ECO:0000259" key="10">
    <source>
        <dbReference type="Pfam" id="PF00703"/>
    </source>
</evidence>
<evidence type="ECO:0000256" key="2">
    <source>
        <dbReference type="ARBA" id="ARBA00001913"/>
    </source>
</evidence>